<gene>
    <name evidence="1" type="ORF">NCTC10741_01466</name>
</gene>
<reference evidence="1 2" key="1">
    <citation type="submission" date="2018-12" db="EMBL/GenBank/DDBJ databases">
        <authorList>
            <consortium name="Pathogen Informatics"/>
        </authorList>
    </citation>
    <scope>NUCLEOTIDE SEQUENCE [LARGE SCALE GENOMIC DNA]</scope>
    <source>
        <strain evidence="1 2">NCTC10741</strain>
    </source>
</reference>
<sequence length="29" mass="2853">MVLAALPQVLGRAASGPCVGDAFPAGKKQ</sequence>
<evidence type="ECO:0000313" key="1">
    <source>
        <dbReference type="EMBL" id="VDR38349.1"/>
    </source>
</evidence>
<protein>
    <submittedName>
        <fullName evidence="1">Uncharacterized protein</fullName>
    </submittedName>
</protein>
<dbReference type="AlphaFoldDB" id="A0A3P8JYK1"/>
<accession>A0A3P8JYK1</accession>
<dbReference type="EMBL" id="LR131273">
    <property type="protein sequence ID" value="VDR38349.1"/>
    <property type="molecule type" value="Genomic_DNA"/>
</dbReference>
<dbReference type="Proteomes" id="UP000271626">
    <property type="component" value="Chromosome"/>
</dbReference>
<evidence type="ECO:0000313" key="2">
    <source>
        <dbReference type="Proteomes" id="UP000271626"/>
    </source>
</evidence>
<organism evidence="1 2">
    <name type="scientific">Tsukamurella paurometabola</name>
    <name type="common">Corynebacterium paurometabolum</name>
    <dbReference type="NCBI Taxonomy" id="2061"/>
    <lineage>
        <taxon>Bacteria</taxon>
        <taxon>Bacillati</taxon>
        <taxon>Actinomycetota</taxon>
        <taxon>Actinomycetes</taxon>
        <taxon>Mycobacteriales</taxon>
        <taxon>Tsukamurellaceae</taxon>
        <taxon>Tsukamurella</taxon>
    </lineage>
</organism>
<proteinExistence type="predicted"/>
<name>A0A3P8JYK1_TSUPA</name>